<dbReference type="PANTHER" id="PTHR19384:SF10">
    <property type="entry name" value="NADPH-DEPENDENT DIFLAVIN OXIDOREDUCTASE 1"/>
    <property type="match status" value="1"/>
</dbReference>
<dbReference type="Gene3D" id="1.20.990.10">
    <property type="entry name" value="NADPH-cytochrome p450 Reductase, Chain A, domain 3"/>
    <property type="match status" value="1"/>
</dbReference>
<accession>A0A1V9Z6X7</accession>
<dbReference type="InterPro" id="IPR008254">
    <property type="entry name" value="Flavodoxin/NO_synth"/>
</dbReference>
<evidence type="ECO:0000256" key="6">
    <source>
        <dbReference type="ARBA" id="ARBA00022857"/>
    </source>
</evidence>
<keyword evidence="7" id="KW-0560">Oxidoreductase</keyword>
<dbReference type="InterPro" id="IPR017927">
    <property type="entry name" value="FAD-bd_FR_type"/>
</dbReference>
<dbReference type="FunFam" id="3.40.50.80:FF:000032">
    <property type="entry name" value="NADPH-dependent diflavin oxidoreductase 1"/>
    <property type="match status" value="1"/>
</dbReference>
<gene>
    <name evidence="10" type="ORF">ACHHYP_02364</name>
</gene>
<dbReference type="PRINTS" id="PR00371">
    <property type="entry name" value="FPNCR"/>
</dbReference>
<dbReference type="Pfam" id="PF00175">
    <property type="entry name" value="NAD_binding_1"/>
    <property type="match status" value="1"/>
</dbReference>
<keyword evidence="4" id="KW-0288">FMN</keyword>
<evidence type="ECO:0000259" key="8">
    <source>
        <dbReference type="PROSITE" id="PS50902"/>
    </source>
</evidence>
<evidence type="ECO:0000256" key="2">
    <source>
        <dbReference type="ARBA" id="ARBA00001974"/>
    </source>
</evidence>
<dbReference type="Gene3D" id="2.40.30.10">
    <property type="entry name" value="Translation factors"/>
    <property type="match status" value="1"/>
</dbReference>
<dbReference type="PROSITE" id="PS51384">
    <property type="entry name" value="FAD_FR"/>
    <property type="match status" value="1"/>
</dbReference>
<dbReference type="SUPFAM" id="SSF63380">
    <property type="entry name" value="Riboflavin synthase domain-like"/>
    <property type="match status" value="1"/>
</dbReference>
<dbReference type="InterPro" id="IPR001709">
    <property type="entry name" value="Flavoprot_Pyr_Nucl_cyt_Rdtase"/>
</dbReference>
<keyword evidence="3" id="KW-0285">Flavoprotein</keyword>
<evidence type="ECO:0000256" key="5">
    <source>
        <dbReference type="ARBA" id="ARBA00022827"/>
    </source>
</evidence>
<dbReference type="InterPro" id="IPR023173">
    <property type="entry name" value="NADPH_Cyt_P450_Rdtase_alpha"/>
</dbReference>
<dbReference type="GO" id="GO:0005829">
    <property type="term" value="C:cytosol"/>
    <property type="evidence" value="ECO:0007669"/>
    <property type="project" value="TreeGrafter"/>
</dbReference>
<dbReference type="InterPro" id="IPR001433">
    <property type="entry name" value="OxRdtase_FAD/NAD-bd"/>
</dbReference>
<evidence type="ECO:0000256" key="4">
    <source>
        <dbReference type="ARBA" id="ARBA00022643"/>
    </source>
</evidence>
<feature type="domain" description="FAD-binding FR-type" evidence="9">
    <location>
        <begin position="218"/>
        <end position="447"/>
    </location>
</feature>
<dbReference type="EMBL" id="JNBR01000400">
    <property type="protein sequence ID" value="OQR93667.1"/>
    <property type="molecule type" value="Genomic_DNA"/>
</dbReference>
<keyword evidence="11" id="KW-1185">Reference proteome</keyword>
<dbReference type="PROSITE" id="PS50902">
    <property type="entry name" value="FLAVODOXIN_LIKE"/>
    <property type="match status" value="1"/>
</dbReference>
<proteinExistence type="predicted"/>
<evidence type="ECO:0000313" key="10">
    <source>
        <dbReference type="EMBL" id="OQR93667.1"/>
    </source>
</evidence>
<feature type="domain" description="Flavodoxin-like" evidence="8">
    <location>
        <begin position="4"/>
        <end position="161"/>
    </location>
</feature>
<evidence type="ECO:0000259" key="9">
    <source>
        <dbReference type="PROSITE" id="PS51384"/>
    </source>
</evidence>
<comment type="cofactor">
    <cofactor evidence="1">
        <name>FMN</name>
        <dbReference type="ChEBI" id="CHEBI:58210"/>
    </cofactor>
</comment>
<sequence>MAALHVLYGSATGTAQDVAEQIGRMATARNVPSVVSPLDDFPIASLPSLEHVVFVVASSGDGEAPENMTQSWKFLLRKSLASDSLATVRVAVFGLGDSSYAKYNAVARRLQVLEVTSGKYDNVVARLVQLGATEIIERGLGDDQHELGYHGALNPWLEKLWAVLLATEPFRLPAGFVVDDSPKMTAPIYRVSTAESGEPVVPHTFYAPPKTVLPGHNGKILMATVTTNARLTAADWSQDVRHLALDMSASPVAYAPGDIALLYPENVDTPAIDACIARFGLVRGTQLRIERVDGQLADVPSPVSVDDLFRKYLDVFGTPRRSFFERLSLFAADDEEREKLLELASPGGKCNQLPPPLTPPQVLDDFPSCHVPMEFLLEFIPRLQPRSYSIASAARVHPHTIELTVALVGYLTPYKRPKRGICSAYLADLPVGTTLALWLKSGLFAPPPPAANVLLVGPGTGVAVMRALLQDRSAGSGENHLYFGCRHASQDFLYESEWNLMVSNGSLASLHVAFSRDQGHKLYVQAKLAASKATVFRVLANGGYCFVAGSAKRMPTDVYEAIRDIVASEGQVSLKDAEKFMKTLVRQKRYVVESWS</sequence>
<keyword evidence="6" id="KW-0521">NADP</keyword>
<comment type="cofactor">
    <cofactor evidence="2">
        <name>FAD</name>
        <dbReference type="ChEBI" id="CHEBI:57692"/>
    </cofactor>
</comment>
<evidence type="ECO:0000256" key="3">
    <source>
        <dbReference type="ARBA" id="ARBA00022630"/>
    </source>
</evidence>
<dbReference type="GO" id="GO:0016491">
    <property type="term" value="F:oxidoreductase activity"/>
    <property type="evidence" value="ECO:0007669"/>
    <property type="project" value="UniProtKB-KW"/>
</dbReference>
<dbReference type="PANTHER" id="PTHR19384">
    <property type="entry name" value="NITRIC OXIDE SYNTHASE-RELATED"/>
    <property type="match status" value="1"/>
</dbReference>
<evidence type="ECO:0000256" key="1">
    <source>
        <dbReference type="ARBA" id="ARBA00001917"/>
    </source>
</evidence>
<evidence type="ECO:0000313" key="11">
    <source>
        <dbReference type="Proteomes" id="UP000243579"/>
    </source>
</evidence>
<name>A0A1V9Z6X7_ACHHY</name>
<reference evidence="10 11" key="1">
    <citation type="journal article" date="2014" name="Genome Biol. Evol.">
        <title>The secreted proteins of Achlya hypogyna and Thraustotheca clavata identify the ancestral oomycete secretome and reveal gene acquisitions by horizontal gene transfer.</title>
        <authorList>
            <person name="Misner I."/>
            <person name="Blouin N."/>
            <person name="Leonard G."/>
            <person name="Richards T.A."/>
            <person name="Lane C.E."/>
        </authorList>
    </citation>
    <scope>NUCLEOTIDE SEQUENCE [LARGE SCALE GENOMIC DNA]</scope>
    <source>
        <strain evidence="10 11">ATCC 48635</strain>
    </source>
</reference>
<dbReference type="OrthoDB" id="1856718at2759"/>
<dbReference type="InterPro" id="IPR017938">
    <property type="entry name" value="Riboflavin_synthase-like_b-brl"/>
</dbReference>
<dbReference type="GO" id="GO:0010181">
    <property type="term" value="F:FMN binding"/>
    <property type="evidence" value="ECO:0007669"/>
    <property type="project" value="InterPro"/>
</dbReference>
<dbReference type="InterPro" id="IPR029039">
    <property type="entry name" value="Flavoprotein-like_sf"/>
</dbReference>
<dbReference type="Pfam" id="PF00667">
    <property type="entry name" value="FAD_binding_1"/>
    <property type="match status" value="1"/>
</dbReference>
<keyword evidence="5" id="KW-0274">FAD</keyword>
<dbReference type="Gene3D" id="3.40.50.80">
    <property type="entry name" value="Nucleotide-binding domain of ferredoxin-NADP reductase (FNR) module"/>
    <property type="match status" value="1"/>
</dbReference>
<evidence type="ECO:0000256" key="7">
    <source>
        <dbReference type="ARBA" id="ARBA00023002"/>
    </source>
</evidence>
<dbReference type="GO" id="GO:0050660">
    <property type="term" value="F:flavin adenine dinucleotide binding"/>
    <property type="evidence" value="ECO:0007669"/>
    <property type="project" value="TreeGrafter"/>
</dbReference>
<dbReference type="Pfam" id="PF00258">
    <property type="entry name" value="Flavodoxin_1"/>
    <property type="match status" value="1"/>
</dbReference>
<dbReference type="STRING" id="1202772.A0A1V9Z6X7"/>
<protein>
    <submittedName>
        <fullName evidence="10">NADPH-dependent diflavin oxidoreductase</fullName>
    </submittedName>
</protein>
<comment type="caution">
    <text evidence="10">The sequence shown here is derived from an EMBL/GenBank/DDBJ whole genome shotgun (WGS) entry which is preliminary data.</text>
</comment>
<dbReference type="PRINTS" id="PR00369">
    <property type="entry name" value="FLAVODOXIN"/>
</dbReference>
<dbReference type="AlphaFoldDB" id="A0A1V9Z6X7"/>
<dbReference type="InterPro" id="IPR003097">
    <property type="entry name" value="CysJ-like_FAD-binding"/>
</dbReference>
<dbReference type="SUPFAM" id="SSF52218">
    <property type="entry name" value="Flavoproteins"/>
    <property type="match status" value="1"/>
</dbReference>
<dbReference type="SUPFAM" id="SSF52343">
    <property type="entry name" value="Ferredoxin reductase-like, C-terminal NADP-linked domain"/>
    <property type="match status" value="1"/>
</dbReference>
<dbReference type="InterPro" id="IPR039261">
    <property type="entry name" value="FNR_nucleotide-bd"/>
</dbReference>
<dbReference type="InterPro" id="IPR001094">
    <property type="entry name" value="Flavdoxin-like"/>
</dbReference>
<dbReference type="Gene3D" id="3.40.50.360">
    <property type="match status" value="1"/>
</dbReference>
<dbReference type="Proteomes" id="UP000243579">
    <property type="component" value="Unassembled WGS sequence"/>
</dbReference>
<organism evidence="10 11">
    <name type="scientific">Achlya hypogyna</name>
    <name type="common">Oomycete</name>
    <name type="synonym">Protoachlya hypogyna</name>
    <dbReference type="NCBI Taxonomy" id="1202772"/>
    <lineage>
        <taxon>Eukaryota</taxon>
        <taxon>Sar</taxon>
        <taxon>Stramenopiles</taxon>
        <taxon>Oomycota</taxon>
        <taxon>Saprolegniomycetes</taxon>
        <taxon>Saprolegniales</taxon>
        <taxon>Achlyaceae</taxon>
        <taxon>Achlya</taxon>
    </lineage>
</organism>